<name>A0ABM1S4N2_LIMPO</name>
<dbReference type="SUPFAM" id="SSF57625">
    <property type="entry name" value="Invertebrate chitin-binding proteins"/>
    <property type="match status" value="1"/>
</dbReference>
<feature type="region of interest" description="Disordered" evidence="1">
    <location>
        <begin position="436"/>
        <end position="464"/>
    </location>
</feature>
<dbReference type="InterPro" id="IPR002557">
    <property type="entry name" value="Chitin-bd_dom"/>
</dbReference>
<evidence type="ECO:0000256" key="1">
    <source>
        <dbReference type="SAM" id="MobiDB-lite"/>
    </source>
</evidence>
<feature type="chain" id="PRO_5046215011" evidence="2">
    <location>
        <begin position="17"/>
        <end position="464"/>
    </location>
</feature>
<dbReference type="PANTHER" id="PTHR22933:SF43">
    <property type="entry name" value="LP10131P"/>
    <property type="match status" value="1"/>
</dbReference>
<evidence type="ECO:0000313" key="4">
    <source>
        <dbReference type="Proteomes" id="UP000694941"/>
    </source>
</evidence>
<keyword evidence="4" id="KW-1185">Reference proteome</keyword>
<accession>A0ABM1S4N2</accession>
<feature type="region of interest" description="Disordered" evidence="1">
    <location>
        <begin position="27"/>
        <end position="161"/>
    </location>
</feature>
<dbReference type="GeneID" id="106457070"/>
<protein>
    <submittedName>
        <fullName evidence="5">Bromodomain-containing protein DDB_G0280777-like</fullName>
    </submittedName>
</protein>
<feature type="domain" description="Chitin-binding type-2" evidence="3">
    <location>
        <begin position="363"/>
        <end position="422"/>
    </location>
</feature>
<feature type="compositionally biased region" description="Polar residues" evidence="1">
    <location>
        <begin position="296"/>
        <end position="313"/>
    </location>
</feature>
<feature type="compositionally biased region" description="Polar residues" evidence="1">
    <location>
        <begin position="97"/>
        <end position="108"/>
    </location>
</feature>
<evidence type="ECO:0000259" key="3">
    <source>
        <dbReference type="PROSITE" id="PS50940"/>
    </source>
</evidence>
<feature type="compositionally biased region" description="Polar residues" evidence="1">
    <location>
        <begin position="227"/>
        <end position="272"/>
    </location>
</feature>
<sequence length="464" mass="53127">MRILLLFLGFTTVVFGQDYLYAQQDSNNKEPQQLFDPENYKYKPPSAIQPPLQPKPRQPPRQRNRQRSYQNSPRQNQELSGRQPQGPPKNVVYQEAYQGQSQNPQQYEARSSSQATSAQRQQQASPRHRSRERARQEQVQQVEPYNHGLPAATVSGGKYQSLGEIYAQYERRVEEYERIEEEKKQEEEQRRRTRPSRHHSEQRRPAARVSTPRVAPQPQSVPEPVSYQLQPERQAASVSRSSRPPIQPQQISDAQQYNRNPQLHPQDNSVPRSNRRPARPSQPLEAPRYNERSENQRQTYSQPRNPVNTQQYRQAPASKPQPQADSGSASLAVASLPHDSDGDGIPGEAGKDYPTLNSIPSTSFSCGQQPLNGYYADLETACQVVHLCQAGGVQDSYICPNGTIFNQQVFSCQWWYKVDCRKSAHFYQLNDNLYKVPEPVKKAPPPPSPSQTRQDESSPDYEYY</sequence>
<feature type="compositionally biased region" description="Low complexity" evidence="1">
    <location>
        <begin position="109"/>
        <end position="125"/>
    </location>
</feature>
<evidence type="ECO:0000256" key="2">
    <source>
        <dbReference type="SAM" id="SignalP"/>
    </source>
</evidence>
<proteinExistence type="predicted"/>
<dbReference type="Pfam" id="PF01607">
    <property type="entry name" value="CBM_14"/>
    <property type="match status" value="1"/>
</dbReference>
<gene>
    <name evidence="5" type="primary">LOC106457070</name>
</gene>
<organism evidence="4 5">
    <name type="scientific">Limulus polyphemus</name>
    <name type="common">Atlantic horseshoe crab</name>
    <dbReference type="NCBI Taxonomy" id="6850"/>
    <lineage>
        <taxon>Eukaryota</taxon>
        <taxon>Metazoa</taxon>
        <taxon>Ecdysozoa</taxon>
        <taxon>Arthropoda</taxon>
        <taxon>Chelicerata</taxon>
        <taxon>Merostomata</taxon>
        <taxon>Xiphosura</taxon>
        <taxon>Limulidae</taxon>
        <taxon>Limulus</taxon>
    </lineage>
</organism>
<dbReference type="Proteomes" id="UP000694941">
    <property type="component" value="Unplaced"/>
</dbReference>
<feature type="region of interest" description="Disordered" evidence="1">
    <location>
        <begin position="179"/>
        <end position="356"/>
    </location>
</feature>
<feature type="compositionally biased region" description="Basic and acidic residues" evidence="1">
    <location>
        <begin position="179"/>
        <end position="190"/>
    </location>
</feature>
<dbReference type="InterPro" id="IPR036508">
    <property type="entry name" value="Chitin-bd_dom_sf"/>
</dbReference>
<feature type="signal peptide" evidence="2">
    <location>
        <begin position="1"/>
        <end position="16"/>
    </location>
</feature>
<reference evidence="5" key="1">
    <citation type="submission" date="2025-08" db="UniProtKB">
        <authorList>
            <consortium name="RefSeq"/>
        </authorList>
    </citation>
    <scope>IDENTIFICATION</scope>
    <source>
        <tissue evidence="5">Muscle</tissue>
    </source>
</reference>
<dbReference type="RefSeq" id="XP_022238587.1">
    <property type="nucleotide sequence ID" value="XM_022382879.1"/>
</dbReference>
<dbReference type="Gene3D" id="2.170.140.10">
    <property type="entry name" value="Chitin binding domain"/>
    <property type="match status" value="1"/>
</dbReference>
<feature type="compositionally biased region" description="Pro residues" evidence="1">
    <location>
        <begin position="47"/>
        <end position="57"/>
    </location>
</feature>
<dbReference type="PANTHER" id="PTHR22933">
    <property type="entry name" value="FI18007P1-RELATED"/>
    <property type="match status" value="1"/>
</dbReference>
<dbReference type="InterPro" id="IPR052976">
    <property type="entry name" value="Scoloptoxin-like"/>
</dbReference>
<evidence type="ECO:0000313" key="5">
    <source>
        <dbReference type="RefSeq" id="XP_022238587.1"/>
    </source>
</evidence>
<keyword evidence="2" id="KW-0732">Signal</keyword>
<dbReference type="PROSITE" id="PS50940">
    <property type="entry name" value="CHIT_BIND_II"/>
    <property type="match status" value="1"/>
</dbReference>
<feature type="compositionally biased region" description="Low complexity" evidence="1">
    <location>
        <begin position="67"/>
        <end position="77"/>
    </location>
</feature>
<feature type="compositionally biased region" description="Polar residues" evidence="1">
    <location>
        <begin position="320"/>
        <end position="329"/>
    </location>
</feature>